<feature type="transmembrane region" description="Helical" evidence="1">
    <location>
        <begin position="44"/>
        <end position="66"/>
    </location>
</feature>
<reference evidence="2 3" key="1">
    <citation type="submission" date="2017-08" db="EMBL/GenBank/DDBJ databases">
        <authorList>
            <person name="de Groot N.N."/>
        </authorList>
    </citation>
    <scope>NUCLEOTIDE SEQUENCE [LARGE SCALE GENOMIC DNA]</scope>
    <source>
        <strain evidence="2 3">HM2</strain>
    </source>
</reference>
<proteinExistence type="predicted"/>
<dbReference type="EMBL" id="UHJL01000003">
    <property type="protein sequence ID" value="SUQ24792.1"/>
    <property type="molecule type" value="Genomic_DNA"/>
</dbReference>
<accession>A0A380S6D7</accession>
<keyword evidence="1" id="KW-1133">Transmembrane helix</keyword>
<dbReference type="Proteomes" id="UP000255423">
    <property type="component" value="Unassembled WGS sequence"/>
</dbReference>
<evidence type="ECO:0000256" key="1">
    <source>
        <dbReference type="SAM" id="Phobius"/>
    </source>
</evidence>
<dbReference type="RefSeq" id="WP_014545894.1">
    <property type="nucleotide sequence ID" value="NZ_UHJL01000003.1"/>
</dbReference>
<name>A0A380S6D7_FIBSU</name>
<evidence type="ECO:0000313" key="2">
    <source>
        <dbReference type="EMBL" id="SUQ24792.1"/>
    </source>
</evidence>
<evidence type="ECO:0000313" key="3">
    <source>
        <dbReference type="Proteomes" id="UP000255423"/>
    </source>
</evidence>
<organism evidence="2 3">
    <name type="scientific">Fibrobacter succinogenes</name>
    <name type="common">Bacteroides succinogenes</name>
    <dbReference type="NCBI Taxonomy" id="833"/>
    <lineage>
        <taxon>Bacteria</taxon>
        <taxon>Pseudomonadati</taxon>
        <taxon>Fibrobacterota</taxon>
        <taxon>Fibrobacteria</taxon>
        <taxon>Fibrobacterales</taxon>
        <taxon>Fibrobacteraceae</taxon>
        <taxon>Fibrobacter</taxon>
    </lineage>
</organism>
<gene>
    <name evidence="2" type="ORF">SAMN05661053_2206</name>
</gene>
<dbReference type="AlphaFoldDB" id="A0A380S6D7"/>
<protein>
    <submittedName>
        <fullName evidence="2">Uncharacterized protein</fullName>
    </submittedName>
</protein>
<sequence length="113" mass="13044">MHDKIDFSRLERIEPRKGSWETVCARLDSSNQKKFIKFIQARSLYALAASLIVVSFLTVFTVYNYLDSEDILMTNVASDELVSWYGNLGETSDDELENLDTYKSISYLLQETK</sequence>
<keyword evidence="1" id="KW-0812">Transmembrane</keyword>
<keyword evidence="1" id="KW-0472">Membrane</keyword>